<evidence type="ECO:0000313" key="3">
    <source>
        <dbReference type="Proteomes" id="UP001148838"/>
    </source>
</evidence>
<dbReference type="Proteomes" id="UP001148838">
    <property type="component" value="Unassembled WGS sequence"/>
</dbReference>
<keyword evidence="3" id="KW-1185">Reference proteome</keyword>
<accession>A0ABQ8TQ07</accession>
<name>A0ABQ8TQ07_PERAM</name>
<reference evidence="2 3" key="1">
    <citation type="journal article" date="2022" name="Allergy">
        <title>Genome assembly and annotation of Periplaneta americana reveal a comprehensive cockroach allergen profile.</title>
        <authorList>
            <person name="Wang L."/>
            <person name="Xiong Q."/>
            <person name="Saelim N."/>
            <person name="Wang L."/>
            <person name="Nong W."/>
            <person name="Wan A.T."/>
            <person name="Shi M."/>
            <person name="Liu X."/>
            <person name="Cao Q."/>
            <person name="Hui J.H.L."/>
            <person name="Sookrung N."/>
            <person name="Leung T.F."/>
            <person name="Tungtrongchitr A."/>
            <person name="Tsui S.K.W."/>
        </authorList>
    </citation>
    <scope>NUCLEOTIDE SEQUENCE [LARGE SCALE GENOMIC DNA]</scope>
    <source>
        <strain evidence="2">PWHHKU_190912</strain>
    </source>
</reference>
<comment type="caution">
    <text evidence="2">The sequence shown here is derived from an EMBL/GenBank/DDBJ whole genome shotgun (WGS) entry which is preliminary data.</text>
</comment>
<feature type="region of interest" description="Disordered" evidence="1">
    <location>
        <begin position="161"/>
        <end position="187"/>
    </location>
</feature>
<proteinExistence type="predicted"/>
<organism evidence="2 3">
    <name type="scientific">Periplaneta americana</name>
    <name type="common">American cockroach</name>
    <name type="synonym">Blatta americana</name>
    <dbReference type="NCBI Taxonomy" id="6978"/>
    <lineage>
        <taxon>Eukaryota</taxon>
        <taxon>Metazoa</taxon>
        <taxon>Ecdysozoa</taxon>
        <taxon>Arthropoda</taxon>
        <taxon>Hexapoda</taxon>
        <taxon>Insecta</taxon>
        <taxon>Pterygota</taxon>
        <taxon>Neoptera</taxon>
        <taxon>Polyneoptera</taxon>
        <taxon>Dictyoptera</taxon>
        <taxon>Blattodea</taxon>
        <taxon>Blattoidea</taxon>
        <taxon>Blattidae</taxon>
        <taxon>Blattinae</taxon>
        <taxon>Periplaneta</taxon>
    </lineage>
</organism>
<feature type="compositionally biased region" description="Polar residues" evidence="1">
    <location>
        <begin position="161"/>
        <end position="172"/>
    </location>
</feature>
<feature type="compositionally biased region" description="Basic and acidic residues" evidence="1">
    <location>
        <begin position="176"/>
        <end position="187"/>
    </location>
</feature>
<feature type="region of interest" description="Disordered" evidence="1">
    <location>
        <begin position="273"/>
        <end position="305"/>
    </location>
</feature>
<evidence type="ECO:0000313" key="2">
    <source>
        <dbReference type="EMBL" id="KAJ4448102.1"/>
    </source>
</evidence>
<feature type="compositionally biased region" description="Basic and acidic residues" evidence="1">
    <location>
        <begin position="273"/>
        <end position="288"/>
    </location>
</feature>
<feature type="region of interest" description="Disordered" evidence="1">
    <location>
        <begin position="1"/>
        <end position="21"/>
    </location>
</feature>
<dbReference type="EMBL" id="JAJSOF020000005">
    <property type="protein sequence ID" value="KAJ4448102.1"/>
    <property type="molecule type" value="Genomic_DNA"/>
</dbReference>
<evidence type="ECO:0000256" key="1">
    <source>
        <dbReference type="SAM" id="MobiDB-lite"/>
    </source>
</evidence>
<feature type="compositionally biased region" description="Basic and acidic residues" evidence="1">
    <location>
        <begin position="295"/>
        <end position="305"/>
    </location>
</feature>
<sequence>MAGLCEGGNEPPGSLKGISDDRQHSLKCAKCKRSRPVCPVVQQEEVESITASSSSSAPWCTVFSAVWMEVCCVKWRRAHPSQALTKKFFAAILEKVVKTQIKAETLQKGFRACGLRFKEIISQHILSKFESTDRNNSICSWENEESKMLFTIRMELVSSHESPTEMSETQLPAENDGNKQRDLTQKEDNVSVLEEEKYISDANQSIGESKSIQRCVNDNQALVDNSLSTQNNQGKSPLSDILVWPNTPKRKGKRNIERMPFVLTSYKWQELHNEEEKKKLTLGKEKLERKRKREEKKEEKTKRNK</sequence>
<gene>
    <name evidence="2" type="ORF">ANN_10114</name>
</gene>
<protein>
    <submittedName>
        <fullName evidence="2">Uncharacterized protein</fullName>
    </submittedName>
</protein>